<dbReference type="AlphaFoldDB" id="A0A1I1T085"/>
<proteinExistence type="predicted"/>
<evidence type="ECO:0000313" key="2">
    <source>
        <dbReference type="Proteomes" id="UP000199400"/>
    </source>
</evidence>
<reference evidence="2" key="1">
    <citation type="submission" date="2016-10" db="EMBL/GenBank/DDBJ databases">
        <authorList>
            <person name="Varghese N."/>
            <person name="Submissions S."/>
        </authorList>
    </citation>
    <scope>NUCLEOTIDE SEQUENCE [LARGE SCALE GENOMIC DNA]</scope>
    <source>
        <strain evidence="2">ATCC 25963</strain>
    </source>
</reference>
<accession>A0A1I1T085</accession>
<protein>
    <submittedName>
        <fullName evidence="1">Uncharacterized protein</fullName>
    </submittedName>
</protein>
<keyword evidence="2" id="KW-1185">Reference proteome</keyword>
<organism evidence="1 2">
    <name type="scientific">Nannocystis exedens</name>
    <dbReference type="NCBI Taxonomy" id="54"/>
    <lineage>
        <taxon>Bacteria</taxon>
        <taxon>Pseudomonadati</taxon>
        <taxon>Myxococcota</taxon>
        <taxon>Polyangia</taxon>
        <taxon>Nannocystales</taxon>
        <taxon>Nannocystaceae</taxon>
        <taxon>Nannocystis</taxon>
    </lineage>
</organism>
<dbReference type="STRING" id="54.SAMN02745121_00307"/>
<sequence>MLMRATERGGVGHFHEWESGARALARGKMGHVVGGRVTDPVVEIGLG</sequence>
<evidence type="ECO:0000313" key="1">
    <source>
        <dbReference type="EMBL" id="SFD50468.1"/>
    </source>
</evidence>
<dbReference type="EMBL" id="FOMX01000002">
    <property type="protein sequence ID" value="SFD50468.1"/>
    <property type="molecule type" value="Genomic_DNA"/>
</dbReference>
<name>A0A1I1T085_9BACT</name>
<gene>
    <name evidence="1" type="ORF">SAMN02745121_00307</name>
</gene>
<dbReference type="Proteomes" id="UP000199400">
    <property type="component" value="Unassembled WGS sequence"/>
</dbReference>